<name>A0A0D8B8E4_9ACTN</name>
<evidence type="ECO:0000313" key="2">
    <source>
        <dbReference type="Proteomes" id="UP000032545"/>
    </source>
</evidence>
<reference evidence="2" key="1">
    <citation type="submission" date="2015-02" db="EMBL/GenBank/DDBJ databases">
        <title>Draft Genome of Frankia sp. CpI1-S.</title>
        <authorList>
            <person name="Oshone R.T."/>
            <person name="Ngom M."/>
            <person name="Ghodhbane-Gtari F."/>
            <person name="Gtari M."/>
            <person name="Morris K."/>
            <person name="Thomas K."/>
            <person name="Sen A."/>
            <person name="Tisa L.S."/>
        </authorList>
    </citation>
    <scope>NUCLEOTIDE SEQUENCE [LARGE SCALE GENOMIC DNA]</scope>
    <source>
        <strain evidence="2">CpI1-S</strain>
    </source>
</reference>
<dbReference type="PATRIC" id="fig|1502723.3.peg.5745"/>
<comment type="caution">
    <text evidence="1">The sequence shown here is derived from an EMBL/GenBank/DDBJ whole genome shotgun (WGS) entry which is preliminary data.</text>
</comment>
<gene>
    <name evidence="1" type="ORF">FF36_05334</name>
</gene>
<sequence>MADVDVVEAVPGDLVPRAAIPDRWPVITARMARRLTSERRIPSWTVGRRVFVSAGDVESWLAACRRPAA</sequence>
<accession>A0A0D8B8E4</accession>
<proteinExistence type="predicted"/>
<dbReference type="AlphaFoldDB" id="A0A0D8B8E4"/>
<keyword evidence="2" id="KW-1185">Reference proteome</keyword>
<evidence type="ECO:0000313" key="1">
    <source>
        <dbReference type="EMBL" id="KJE20360.1"/>
    </source>
</evidence>
<reference evidence="1 2" key="2">
    <citation type="journal article" date="2016" name="Genome Announc.">
        <title>Permanent Draft Genome Sequences for Two Variants of Frankia sp. Strain CpI1, the First Frankia Strain Isolated from Root Nodules of Comptonia peregrina.</title>
        <authorList>
            <person name="Oshone R."/>
            <person name="Hurst S.G.IV."/>
            <person name="Abebe-Akele F."/>
            <person name="Simpson S."/>
            <person name="Morris K."/>
            <person name="Thomas W.K."/>
            <person name="Tisa L.S."/>
        </authorList>
    </citation>
    <scope>NUCLEOTIDE SEQUENCE [LARGE SCALE GENOMIC DNA]</scope>
    <source>
        <strain evidence="2">CpI1-S</strain>
    </source>
</reference>
<dbReference type="Proteomes" id="UP000032545">
    <property type="component" value="Unassembled WGS sequence"/>
</dbReference>
<protein>
    <recommendedName>
        <fullName evidence="3">Helix-turn-helix domain</fullName>
    </recommendedName>
</protein>
<dbReference type="EMBL" id="JYFN01000062">
    <property type="protein sequence ID" value="KJE20360.1"/>
    <property type="molecule type" value="Genomic_DNA"/>
</dbReference>
<organism evidence="1 2">
    <name type="scientific">Frankia torreyi</name>
    <dbReference type="NCBI Taxonomy" id="1856"/>
    <lineage>
        <taxon>Bacteria</taxon>
        <taxon>Bacillati</taxon>
        <taxon>Actinomycetota</taxon>
        <taxon>Actinomycetes</taxon>
        <taxon>Frankiales</taxon>
        <taxon>Frankiaceae</taxon>
        <taxon>Frankia</taxon>
    </lineage>
</organism>
<evidence type="ECO:0008006" key="3">
    <source>
        <dbReference type="Google" id="ProtNLM"/>
    </source>
</evidence>
<dbReference type="RefSeq" id="WP_044887816.1">
    <property type="nucleotide sequence ID" value="NZ_JYFN01000062.1"/>
</dbReference>